<sequence length="682" mass="81607">MDFPTIDNPFYRESLRPLKPTAQQLNDKRYKPTVEAIYLRRSEQPEYNVPILPKEGRIQVPVRDGKPGDPNRHAARAIKQDEKQDEFFEFQEYERQYNELRLRIAAIREKSKMYPVWANDNPSIPASLNRKFGDLNQQLFALKKCFVSPEEIMLDNTAALIQRFWRSKLRKNTLRKAMEAIHNYKVRELQQTHRSLNSWLAQMEYSDSRAQQFRFRSISKVSKYASKQWIKWAEREAYQTNRNESKALDLQQKLTEKRHKRALVQWKEIAMGPRSRKAMAKWRTSMVPKMKAELEKVGREAPQEYIPLVSAYVELRNQHSFLFNFFIAWHARFHSKSLRETVSDRNAAILYKKHCLTRTFKFWLTNVRQTKEFLKTKEKWDRYIKLSRSQHQQRMAVVRALVTKWHAYSRDRVILRHKRKSNDEKLTRGTFIAWKDTTQKHREMKMKAIEMWKRHIQDPKVAVFRKWRIYAIKKRAQHQMDNLLFQSGQQWRARRVLDEAFAKWQLAYGKNKNARAGKALEQRKWYLQSTKQNTTMLSAEYAKEREKIAAIEKNLGDVTTQFIQTEDEIARLEDVTTTWKIALHAMKMEYIRLATIVEKCATSSVRKQRRMSDDDFYERINNDDRYMQGSKSRLNNFKTADRVVGKWERRNSDPEINPQEYVDLKPPLDDAIIQLLQLDKDI</sequence>
<evidence type="ECO:0000313" key="1">
    <source>
        <dbReference type="EMBL" id="EAY23008.1"/>
    </source>
</evidence>
<dbReference type="AlphaFoldDB" id="A2D8Y2"/>
<keyword evidence="2" id="KW-1185">Reference proteome</keyword>
<dbReference type="Proteomes" id="UP000001542">
    <property type="component" value="Unassembled WGS sequence"/>
</dbReference>
<accession>A2D8Y2</accession>
<dbReference type="KEGG" id="tva:5468565"/>
<gene>
    <name evidence="1" type="ORF">TVAG_182440</name>
</gene>
<dbReference type="InParanoid" id="A2D8Y2"/>
<reference evidence="1" key="1">
    <citation type="submission" date="2006-10" db="EMBL/GenBank/DDBJ databases">
        <authorList>
            <person name="Amadeo P."/>
            <person name="Zhao Q."/>
            <person name="Wortman J."/>
            <person name="Fraser-Liggett C."/>
            <person name="Carlton J."/>
        </authorList>
    </citation>
    <scope>NUCLEOTIDE SEQUENCE</scope>
    <source>
        <strain evidence="1">G3</strain>
    </source>
</reference>
<evidence type="ECO:0000313" key="2">
    <source>
        <dbReference type="Proteomes" id="UP000001542"/>
    </source>
</evidence>
<dbReference type="RefSeq" id="XP_001583994.1">
    <property type="nucleotide sequence ID" value="XM_001583944.1"/>
</dbReference>
<organism evidence="1 2">
    <name type="scientific">Trichomonas vaginalis (strain ATCC PRA-98 / G3)</name>
    <dbReference type="NCBI Taxonomy" id="412133"/>
    <lineage>
        <taxon>Eukaryota</taxon>
        <taxon>Metamonada</taxon>
        <taxon>Parabasalia</taxon>
        <taxon>Trichomonadida</taxon>
        <taxon>Trichomonadidae</taxon>
        <taxon>Trichomonas</taxon>
    </lineage>
</organism>
<dbReference type="VEuPathDB" id="TrichDB:TVAG_182440"/>
<dbReference type="OrthoDB" id="10664118at2759"/>
<proteinExistence type="predicted"/>
<dbReference type="VEuPathDB" id="TrichDB:TVAGG3_0543930"/>
<dbReference type="EMBL" id="DS113180">
    <property type="protein sequence ID" value="EAY23008.1"/>
    <property type="molecule type" value="Genomic_DNA"/>
</dbReference>
<protein>
    <submittedName>
        <fullName evidence="1">Uncharacterized protein</fullName>
    </submittedName>
</protein>
<name>A2D8Y2_TRIV3</name>
<reference evidence="1" key="2">
    <citation type="journal article" date="2007" name="Science">
        <title>Draft genome sequence of the sexually transmitted pathogen Trichomonas vaginalis.</title>
        <authorList>
            <person name="Carlton J.M."/>
            <person name="Hirt R.P."/>
            <person name="Silva J.C."/>
            <person name="Delcher A.L."/>
            <person name="Schatz M."/>
            <person name="Zhao Q."/>
            <person name="Wortman J.R."/>
            <person name="Bidwell S.L."/>
            <person name="Alsmark U.C.M."/>
            <person name="Besteiro S."/>
            <person name="Sicheritz-Ponten T."/>
            <person name="Noel C.J."/>
            <person name="Dacks J.B."/>
            <person name="Foster P.G."/>
            <person name="Simillion C."/>
            <person name="Van de Peer Y."/>
            <person name="Miranda-Saavedra D."/>
            <person name="Barton G.J."/>
            <person name="Westrop G.D."/>
            <person name="Mueller S."/>
            <person name="Dessi D."/>
            <person name="Fiori P.L."/>
            <person name="Ren Q."/>
            <person name="Paulsen I."/>
            <person name="Zhang H."/>
            <person name="Bastida-Corcuera F.D."/>
            <person name="Simoes-Barbosa A."/>
            <person name="Brown M.T."/>
            <person name="Hayes R.D."/>
            <person name="Mukherjee M."/>
            <person name="Okumura C.Y."/>
            <person name="Schneider R."/>
            <person name="Smith A.J."/>
            <person name="Vanacova S."/>
            <person name="Villalvazo M."/>
            <person name="Haas B.J."/>
            <person name="Pertea M."/>
            <person name="Feldblyum T.V."/>
            <person name="Utterback T.R."/>
            <person name="Shu C.L."/>
            <person name="Osoegawa K."/>
            <person name="de Jong P.J."/>
            <person name="Hrdy I."/>
            <person name="Horvathova L."/>
            <person name="Zubacova Z."/>
            <person name="Dolezal P."/>
            <person name="Malik S.B."/>
            <person name="Logsdon J.M. Jr."/>
            <person name="Henze K."/>
            <person name="Gupta A."/>
            <person name="Wang C.C."/>
            <person name="Dunne R.L."/>
            <person name="Upcroft J.A."/>
            <person name="Upcroft P."/>
            <person name="White O."/>
            <person name="Salzberg S.L."/>
            <person name="Tang P."/>
            <person name="Chiu C.-H."/>
            <person name="Lee Y.-S."/>
            <person name="Embley T.M."/>
            <person name="Coombs G.H."/>
            <person name="Mottram J.C."/>
            <person name="Tachezy J."/>
            <person name="Fraser-Liggett C.M."/>
            <person name="Johnson P.J."/>
        </authorList>
    </citation>
    <scope>NUCLEOTIDE SEQUENCE [LARGE SCALE GENOMIC DNA]</scope>
    <source>
        <strain evidence="1">G3</strain>
    </source>
</reference>